<organism evidence="1 2">
    <name type="scientific">Dentiscutata erythropus</name>
    <dbReference type="NCBI Taxonomy" id="1348616"/>
    <lineage>
        <taxon>Eukaryota</taxon>
        <taxon>Fungi</taxon>
        <taxon>Fungi incertae sedis</taxon>
        <taxon>Mucoromycota</taxon>
        <taxon>Glomeromycotina</taxon>
        <taxon>Glomeromycetes</taxon>
        <taxon>Diversisporales</taxon>
        <taxon>Gigasporaceae</taxon>
        <taxon>Dentiscutata</taxon>
    </lineage>
</organism>
<dbReference type="Proteomes" id="UP000789405">
    <property type="component" value="Unassembled WGS sequence"/>
</dbReference>
<evidence type="ECO:0000313" key="1">
    <source>
        <dbReference type="EMBL" id="CAG8775478.1"/>
    </source>
</evidence>
<comment type="caution">
    <text evidence="1">The sequence shown here is derived from an EMBL/GenBank/DDBJ whole genome shotgun (WGS) entry which is preliminary data.</text>
</comment>
<proteinExistence type="predicted"/>
<accession>A0A9N9JGT7</accession>
<evidence type="ECO:0000313" key="2">
    <source>
        <dbReference type="Proteomes" id="UP000789405"/>
    </source>
</evidence>
<dbReference type="EMBL" id="CAJVPY010020417">
    <property type="protein sequence ID" value="CAG8775478.1"/>
    <property type="molecule type" value="Genomic_DNA"/>
</dbReference>
<name>A0A9N9JGT7_9GLOM</name>
<dbReference type="AlphaFoldDB" id="A0A9N9JGT7"/>
<protein>
    <submittedName>
        <fullName evidence="1">13069_t:CDS:1</fullName>
    </submittedName>
</protein>
<keyword evidence="2" id="KW-1185">Reference proteome</keyword>
<feature type="non-terminal residue" evidence="1">
    <location>
        <position position="1"/>
    </location>
</feature>
<reference evidence="1" key="1">
    <citation type="submission" date="2021-06" db="EMBL/GenBank/DDBJ databases">
        <authorList>
            <person name="Kallberg Y."/>
            <person name="Tangrot J."/>
            <person name="Rosling A."/>
        </authorList>
    </citation>
    <scope>NUCLEOTIDE SEQUENCE</scope>
    <source>
        <strain evidence="1">MA453B</strain>
    </source>
</reference>
<sequence length="51" mass="5632">QEIPVCPPASFCIQFCATDFFAQSRPYSTDLPLLAFDKIKDSSLSTGAFRT</sequence>
<gene>
    <name evidence="1" type="ORF">DERYTH_LOCUS19120</name>
</gene>